<keyword evidence="2 8" id="KW-0255">Endonuclease</keyword>
<dbReference type="InterPro" id="IPR011335">
    <property type="entry name" value="Restrct_endonuc-II-like"/>
</dbReference>
<feature type="region of interest" description="Disordered" evidence="7">
    <location>
        <begin position="1"/>
        <end position="26"/>
    </location>
</feature>
<feature type="compositionally biased region" description="Pro residues" evidence="7">
    <location>
        <begin position="1"/>
        <end position="11"/>
    </location>
</feature>
<evidence type="ECO:0000313" key="8">
    <source>
        <dbReference type="EMBL" id="MBZ5737519.1"/>
    </source>
</evidence>
<dbReference type="SUPFAM" id="SSF52980">
    <property type="entry name" value="Restriction endonuclease-like"/>
    <property type="match status" value="1"/>
</dbReference>
<evidence type="ECO:0000313" key="9">
    <source>
        <dbReference type="Proteomes" id="UP000780875"/>
    </source>
</evidence>
<dbReference type="GO" id="GO:0004519">
    <property type="term" value="F:endonuclease activity"/>
    <property type="evidence" value="ECO:0007669"/>
    <property type="project" value="UniProtKB-KW"/>
</dbReference>
<evidence type="ECO:0000256" key="4">
    <source>
        <dbReference type="ARBA" id="ARBA00022801"/>
    </source>
</evidence>
<dbReference type="EMBL" id="JAIQZJ010000001">
    <property type="protein sequence ID" value="MBZ5737519.1"/>
    <property type="molecule type" value="Genomic_DNA"/>
</dbReference>
<comment type="caution">
    <text evidence="8">The sequence shown here is derived from an EMBL/GenBank/DDBJ whole genome shotgun (WGS) entry which is preliminary data.</text>
</comment>
<accession>A0ABS7U9I6</accession>
<evidence type="ECO:0000256" key="1">
    <source>
        <dbReference type="ARBA" id="ARBA00022722"/>
    </source>
</evidence>
<keyword evidence="3" id="KW-0227">DNA damage</keyword>
<evidence type="ECO:0000256" key="6">
    <source>
        <dbReference type="ARBA" id="ARBA00029466"/>
    </source>
</evidence>
<evidence type="ECO:0000256" key="3">
    <source>
        <dbReference type="ARBA" id="ARBA00022763"/>
    </source>
</evidence>
<protein>
    <submittedName>
        <fullName evidence="8">Very short patch repair endonuclease</fullName>
    </submittedName>
</protein>
<dbReference type="RefSeq" id="WP_224121868.1">
    <property type="nucleotide sequence ID" value="NZ_JAIQZJ010000001.1"/>
</dbReference>
<dbReference type="Gene3D" id="3.40.960.10">
    <property type="entry name" value="VSR Endonuclease"/>
    <property type="match status" value="1"/>
</dbReference>
<proteinExistence type="inferred from homology"/>
<name>A0ABS7U9I6_9ACTN</name>
<organism evidence="8 9">
    <name type="scientific">Nocardioides mangrovi</name>
    <dbReference type="NCBI Taxonomy" id="2874580"/>
    <lineage>
        <taxon>Bacteria</taxon>
        <taxon>Bacillati</taxon>
        <taxon>Actinomycetota</taxon>
        <taxon>Actinomycetes</taxon>
        <taxon>Propionibacteriales</taxon>
        <taxon>Nocardioidaceae</taxon>
        <taxon>Nocardioides</taxon>
    </lineage>
</organism>
<dbReference type="Pfam" id="PF03852">
    <property type="entry name" value="Vsr"/>
    <property type="match status" value="1"/>
</dbReference>
<keyword evidence="9" id="KW-1185">Reference proteome</keyword>
<evidence type="ECO:0000256" key="5">
    <source>
        <dbReference type="ARBA" id="ARBA00023204"/>
    </source>
</evidence>
<dbReference type="InterPro" id="IPR004603">
    <property type="entry name" value="DNA_mismatch_endonuc_vsr"/>
</dbReference>
<gene>
    <name evidence="8" type="ORF">K8U61_05040</name>
</gene>
<keyword evidence="1" id="KW-0540">Nuclease</keyword>
<dbReference type="NCBIfam" id="TIGR00632">
    <property type="entry name" value="vsr"/>
    <property type="match status" value="1"/>
</dbReference>
<keyword evidence="4" id="KW-0378">Hydrolase</keyword>
<evidence type="ECO:0000256" key="7">
    <source>
        <dbReference type="SAM" id="MobiDB-lite"/>
    </source>
</evidence>
<keyword evidence="5" id="KW-0234">DNA repair</keyword>
<reference evidence="8 9" key="1">
    <citation type="submission" date="2021-09" db="EMBL/GenBank/DDBJ databases">
        <title>Whole genome sequence of Nocardioides sp. GBK3QG-3.</title>
        <authorList>
            <person name="Tuo L."/>
        </authorList>
    </citation>
    <scope>NUCLEOTIDE SEQUENCE [LARGE SCALE GENOMIC DNA]</scope>
    <source>
        <strain evidence="8 9">GBK3QG-3</strain>
    </source>
</reference>
<sequence length="162" mass="18589">MTSDPLTPPSPGRRSAMRQQRVKDTEPEMLLRRALTARGLRYRLHRRLLKDSRRTTDIAFGPARVAVDVRGCFWHGCPEHCRRGSANSEWWNAKLEANIARDEDTERRLTEAGWLVLVVWEHDDPKLAADRVAAAVRARTLAAASSPNPEKELEKWRRLWGS</sequence>
<evidence type="ECO:0000256" key="2">
    <source>
        <dbReference type="ARBA" id="ARBA00022759"/>
    </source>
</evidence>
<dbReference type="Proteomes" id="UP000780875">
    <property type="component" value="Unassembled WGS sequence"/>
</dbReference>
<comment type="similarity">
    <text evidence="6">Belongs to the Vsr family.</text>
</comment>